<dbReference type="Proteomes" id="UP000467840">
    <property type="component" value="Chromosome 6"/>
</dbReference>
<reference evidence="2 3" key="1">
    <citation type="journal article" date="2020" name="Mol. Plant">
        <title>The Chromosome-Based Rubber Tree Genome Provides New Insights into Spurge Genome Evolution and Rubber Biosynthesis.</title>
        <authorList>
            <person name="Liu J."/>
            <person name="Shi C."/>
            <person name="Shi C.C."/>
            <person name="Li W."/>
            <person name="Zhang Q.J."/>
            <person name="Zhang Y."/>
            <person name="Li K."/>
            <person name="Lu H.F."/>
            <person name="Shi C."/>
            <person name="Zhu S.T."/>
            <person name="Xiao Z.Y."/>
            <person name="Nan H."/>
            <person name="Yue Y."/>
            <person name="Zhu X.G."/>
            <person name="Wu Y."/>
            <person name="Hong X.N."/>
            <person name="Fan G.Y."/>
            <person name="Tong Y."/>
            <person name="Zhang D."/>
            <person name="Mao C.L."/>
            <person name="Liu Y.L."/>
            <person name="Hao S.J."/>
            <person name="Liu W.Q."/>
            <person name="Lv M.Q."/>
            <person name="Zhang H.B."/>
            <person name="Liu Y."/>
            <person name="Hu-Tang G.R."/>
            <person name="Wang J.P."/>
            <person name="Wang J.H."/>
            <person name="Sun Y.H."/>
            <person name="Ni S.B."/>
            <person name="Chen W.B."/>
            <person name="Zhang X.C."/>
            <person name="Jiao Y.N."/>
            <person name="Eichler E.E."/>
            <person name="Li G.H."/>
            <person name="Liu X."/>
            <person name="Gao L.Z."/>
        </authorList>
    </citation>
    <scope>NUCLEOTIDE SEQUENCE [LARGE SCALE GENOMIC DNA]</scope>
    <source>
        <strain evidence="3">cv. GT1</strain>
        <tissue evidence="2">Leaf</tissue>
    </source>
</reference>
<comment type="caution">
    <text evidence="2">The sequence shown here is derived from an EMBL/GenBank/DDBJ whole genome shotgun (WGS) entry which is preliminary data.</text>
</comment>
<gene>
    <name evidence="2" type="ORF">GH714_010513</name>
</gene>
<organism evidence="2 3">
    <name type="scientific">Hevea brasiliensis</name>
    <name type="common">Para rubber tree</name>
    <name type="synonym">Siphonia brasiliensis</name>
    <dbReference type="NCBI Taxonomy" id="3981"/>
    <lineage>
        <taxon>Eukaryota</taxon>
        <taxon>Viridiplantae</taxon>
        <taxon>Streptophyta</taxon>
        <taxon>Embryophyta</taxon>
        <taxon>Tracheophyta</taxon>
        <taxon>Spermatophyta</taxon>
        <taxon>Magnoliopsida</taxon>
        <taxon>eudicotyledons</taxon>
        <taxon>Gunneridae</taxon>
        <taxon>Pentapetalae</taxon>
        <taxon>rosids</taxon>
        <taxon>fabids</taxon>
        <taxon>Malpighiales</taxon>
        <taxon>Euphorbiaceae</taxon>
        <taxon>Crotonoideae</taxon>
        <taxon>Micrandreae</taxon>
        <taxon>Hevea</taxon>
    </lineage>
</organism>
<feature type="compositionally biased region" description="Basic and acidic residues" evidence="1">
    <location>
        <begin position="193"/>
        <end position="207"/>
    </location>
</feature>
<evidence type="ECO:0000313" key="2">
    <source>
        <dbReference type="EMBL" id="KAF2317010.1"/>
    </source>
</evidence>
<proteinExistence type="predicted"/>
<sequence>MRGIDLPIVDLVTAKVARGIDLPIVDSETAKMTRSGAVTQDLAKAAKIAEKAVHDDFSSDMVDDMSFELDNSKEQVGDIVSIPEEVPKTDQVLLIYGHYFCCIWSFPNIWHNIDYYGSQDTTSSTQGTPKPLVVEQQESEEQRELWDSIVQLEVEKSKFKEYELEISVVMPLNIVEDDEPRFNFEQPILEGEARINDIEQEELEKSVVGKSQNPANFSGKEHQNKTSEL</sequence>
<name>A0A6A6MTZ0_HEVBR</name>
<dbReference type="EMBL" id="JAAGAX010000004">
    <property type="protein sequence ID" value="KAF2317010.1"/>
    <property type="molecule type" value="Genomic_DNA"/>
</dbReference>
<feature type="compositionally biased region" description="Basic and acidic residues" evidence="1">
    <location>
        <begin position="219"/>
        <end position="229"/>
    </location>
</feature>
<keyword evidence="3" id="KW-1185">Reference proteome</keyword>
<protein>
    <submittedName>
        <fullName evidence="2">Uncharacterized protein</fullName>
    </submittedName>
</protein>
<accession>A0A6A6MTZ0</accession>
<evidence type="ECO:0000313" key="3">
    <source>
        <dbReference type="Proteomes" id="UP000467840"/>
    </source>
</evidence>
<feature type="region of interest" description="Disordered" evidence="1">
    <location>
        <begin position="193"/>
        <end position="229"/>
    </location>
</feature>
<dbReference type="AlphaFoldDB" id="A0A6A6MTZ0"/>
<evidence type="ECO:0000256" key="1">
    <source>
        <dbReference type="SAM" id="MobiDB-lite"/>
    </source>
</evidence>